<dbReference type="AlphaFoldDB" id="A0A7C9IQD0"/>
<dbReference type="Proteomes" id="UP000482487">
    <property type="component" value="Unassembled WGS sequence"/>
</dbReference>
<gene>
    <name evidence="2" type="ORF">GTA51_19475</name>
</gene>
<organism evidence="2 3">
    <name type="scientific">Solidesulfovibrio aerotolerans</name>
    <dbReference type="NCBI Taxonomy" id="295255"/>
    <lineage>
        <taxon>Bacteria</taxon>
        <taxon>Pseudomonadati</taxon>
        <taxon>Thermodesulfobacteriota</taxon>
        <taxon>Desulfovibrionia</taxon>
        <taxon>Desulfovibrionales</taxon>
        <taxon>Desulfovibrionaceae</taxon>
        <taxon>Solidesulfovibrio</taxon>
    </lineage>
</organism>
<dbReference type="SUPFAM" id="SSF54523">
    <property type="entry name" value="Pili subunits"/>
    <property type="match status" value="1"/>
</dbReference>
<protein>
    <submittedName>
        <fullName evidence="2">Prepilin-type N-terminal cleavage/methylation domain-containing protein</fullName>
    </submittedName>
</protein>
<dbReference type="Pfam" id="PF07963">
    <property type="entry name" value="N_methyl"/>
    <property type="match status" value="1"/>
</dbReference>
<dbReference type="InterPro" id="IPR045584">
    <property type="entry name" value="Pilin-like"/>
</dbReference>
<reference evidence="2 3" key="1">
    <citation type="submission" date="2020-01" db="EMBL/GenBank/DDBJ databases">
        <title>Genome sequence of Desulfovibrio aerotolerans DSM 16695(T).</title>
        <authorList>
            <person name="Karnachuk O."/>
            <person name="Avakyan M."/>
            <person name="Mardanov A."/>
            <person name="Kadnikov V."/>
            <person name="Ravin N."/>
        </authorList>
    </citation>
    <scope>NUCLEOTIDE SEQUENCE [LARGE SCALE GENOMIC DNA]</scope>
    <source>
        <strain evidence="2 3">DSM 16695</strain>
    </source>
</reference>
<keyword evidence="1" id="KW-0472">Membrane</keyword>
<dbReference type="PROSITE" id="PS00409">
    <property type="entry name" value="PROKAR_NTER_METHYL"/>
    <property type="match status" value="1"/>
</dbReference>
<dbReference type="RefSeq" id="WP_160964096.1">
    <property type="nucleotide sequence ID" value="NZ_WVUD01000072.1"/>
</dbReference>
<sequence length="126" mass="12997">MRVELLPDQGFTLIEMIAVLVLLGILSVSAAVYYGSLLDTSKSRGASSLVSAAQSQLSLEFARRATAGLTLDTDSQPVCDWVVISSPSVVASIVCVGNLTDDVAITGTIDSKSFSGSWNSPLAGGS</sequence>
<keyword evidence="1" id="KW-0812">Transmembrane</keyword>
<dbReference type="EMBL" id="WVUD01000072">
    <property type="protein sequence ID" value="MYL85279.1"/>
    <property type="molecule type" value="Genomic_DNA"/>
</dbReference>
<evidence type="ECO:0000313" key="3">
    <source>
        <dbReference type="Proteomes" id="UP000482487"/>
    </source>
</evidence>
<dbReference type="InterPro" id="IPR012902">
    <property type="entry name" value="N_methyl_site"/>
</dbReference>
<dbReference type="NCBIfam" id="TIGR02532">
    <property type="entry name" value="IV_pilin_GFxxxE"/>
    <property type="match status" value="1"/>
</dbReference>
<keyword evidence="1" id="KW-1133">Transmembrane helix</keyword>
<name>A0A7C9IQD0_9BACT</name>
<dbReference type="OrthoDB" id="5456763at2"/>
<dbReference type="Gene3D" id="3.30.700.10">
    <property type="entry name" value="Glycoprotein, Type 4 Pilin"/>
    <property type="match status" value="1"/>
</dbReference>
<feature type="transmembrane region" description="Helical" evidence="1">
    <location>
        <begin position="12"/>
        <end position="34"/>
    </location>
</feature>
<proteinExistence type="predicted"/>
<accession>A0A7C9IQD0</accession>
<evidence type="ECO:0000313" key="2">
    <source>
        <dbReference type="EMBL" id="MYL85279.1"/>
    </source>
</evidence>
<comment type="caution">
    <text evidence="2">The sequence shown here is derived from an EMBL/GenBank/DDBJ whole genome shotgun (WGS) entry which is preliminary data.</text>
</comment>
<evidence type="ECO:0000256" key="1">
    <source>
        <dbReference type="SAM" id="Phobius"/>
    </source>
</evidence>
<keyword evidence="3" id="KW-1185">Reference proteome</keyword>